<dbReference type="RefSeq" id="WP_193931981.1">
    <property type="nucleotide sequence ID" value="NZ_CAWPMZ010000047.1"/>
</dbReference>
<organism evidence="4 5">
    <name type="scientific">Gloeocapsopsis crepidinum LEGE 06123</name>
    <dbReference type="NCBI Taxonomy" id="588587"/>
    <lineage>
        <taxon>Bacteria</taxon>
        <taxon>Bacillati</taxon>
        <taxon>Cyanobacteriota</taxon>
        <taxon>Cyanophyceae</taxon>
        <taxon>Oscillatoriophycideae</taxon>
        <taxon>Chroococcales</taxon>
        <taxon>Chroococcaceae</taxon>
        <taxon>Gloeocapsopsis</taxon>
    </lineage>
</organism>
<comment type="similarity">
    <text evidence="1">Belongs to the intimin/invasin family.</text>
</comment>
<protein>
    <submittedName>
        <fullName evidence="4">DUF1929 domain-containing protein</fullName>
    </submittedName>
</protein>
<dbReference type="PROSITE" id="PS51127">
    <property type="entry name" value="BIG1"/>
    <property type="match status" value="1"/>
</dbReference>
<dbReference type="CDD" id="cd02851">
    <property type="entry name" value="E_set_GO_C"/>
    <property type="match status" value="1"/>
</dbReference>
<dbReference type="InterPro" id="IPR013783">
    <property type="entry name" value="Ig-like_fold"/>
</dbReference>
<dbReference type="PANTHER" id="PTHR32208:SF21">
    <property type="entry name" value="LOW QUALITY PROTEIN: ALDEHYDE OXIDASE GLOX-LIKE"/>
    <property type="match status" value="1"/>
</dbReference>
<dbReference type="InterPro" id="IPR003344">
    <property type="entry name" value="Big_1_dom"/>
</dbReference>
<dbReference type="SMART" id="SM00612">
    <property type="entry name" value="Kelch"/>
    <property type="match status" value="3"/>
</dbReference>
<keyword evidence="5" id="KW-1185">Reference proteome</keyword>
<dbReference type="Gene3D" id="2.60.40.1120">
    <property type="entry name" value="Carboxypeptidase-like, regulatory domain"/>
    <property type="match status" value="1"/>
</dbReference>
<dbReference type="InterPro" id="IPR008964">
    <property type="entry name" value="Invasin/intimin_cell_adhesion"/>
</dbReference>
<evidence type="ECO:0000256" key="1">
    <source>
        <dbReference type="ARBA" id="ARBA00010116"/>
    </source>
</evidence>
<dbReference type="SUPFAM" id="SSF81296">
    <property type="entry name" value="E set domains"/>
    <property type="match status" value="1"/>
</dbReference>
<dbReference type="Proteomes" id="UP000651156">
    <property type="component" value="Unassembled WGS sequence"/>
</dbReference>
<dbReference type="Gene3D" id="2.130.10.80">
    <property type="entry name" value="Galactose oxidase/kelch, beta-propeller"/>
    <property type="match status" value="1"/>
</dbReference>
<dbReference type="InterPro" id="IPR009880">
    <property type="entry name" value="Glyoxal_oxidase_N"/>
</dbReference>
<proteinExistence type="inferred from homology"/>
<name>A0ABR9URC0_9CHRO</name>
<dbReference type="InterPro" id="IPR037293">
    <property type="entry name" value="Gal_Oxidase_central_sf"/>
</dbReference>
<feature type="domain" description="Big-1" evidence="3">
    <location>
        <begin position="1"/>
        <end position="92"/>
    </location>
</feature>
<comment type="caution">
    <text evidence="4">The sequence shown here is derived from an EMBL/GenBank/DDBJ whole genome shotgun (WGS) entry which is preliminary data.</text>
</comment>
<evidence type="ECO:0000259" key="3">
    <source>
        <dbReference type="PROSITE" id="PS51127"/>
    </source>
</evidence>
<keyword evidence="2" id="KW-0732">Signal</keyword>
<dbReference type="Pfam" id="PF07250">
    <property type="entry name" value="Glyoxal_oxid_N"/>
    <property type="match status" value="1"/>
</dbReference>
<dbReference type="SUPFAM" id="SSF49373">
    <property type="entry name" value="Invasin/intimin cell-adhesion fragments"/>
    <property type="match status" value="1"/>
</dbReference>
<dbReference type="InterPro" id="IPR014756">
    <property type="entry name" value="Ig_E-set"/>
</dbReference>
<dbReference type="EMBL" id="JADEWN010000022">
    <property type="protein sequence ID" value="MBE9190809.1"/>
    <property type="molecule type" value="Genomic_DNA"/>
</dbReference>
<evidence type="ECO:0000313" key="5">
    <source>
        <dbReference type="Proteomes" id="UP000651156"/>
    </source>
</evidence>
<gene>
    <name evidence="4" type="ORF">IQ230_10675</name>
</gene>
<dbReference type="Pfam" id="PF09118">
    <property type="entry name" value="GO-like_E_set"/>
    <property type="match status" value="1"/>
</dbReference>
<dbReference type="PANTHER" id="PTHR32208">
    <property type="entry name" value="SECRETED PROTEIN-RELATED"/>
    <property type="match status" value="1"/>
</dbReference>
<dbReference type="InterPro" id="IPR011043">
    <property type="entry name" value="Gal_Oxase/kelch_b-propeller"/>
</dbReference>
<dbReference type="SUPFAM" id="SSF50965">
    <property type="entry name" value="Galactose oxidase, central domain"/>
    <property type="match status" value="1"/>
</dbReference>
<accession>A0ABR9URC0</accession>
<evidence type="ECO:0000256" key="2">
    <source>
        <dbReference type="ARBA" id="ARBA00022729"/>
    </source>
</evidence>
<dbReference type="InterPro" id="IPR006652">
    <property type="entry name" value="Kelch_1"/>
</dbReference>
<reference evidence="4 5" key="1">
    <citation type="submission" date="2020-10" db="EMBL/GenBank/DDBJ databases">
        <authorList>
            <person name="Castelo-Branco R."/>
            <person name="Eusebio N."/>
            <person name="Adriana R."/>
            <person name="Vieira A."/>
            <person name="Brugerolle De Fraissinette N."/>
            <person name="Rezende De Castro R."/>
            <person name="Schneider M.P."/>
            <person name="Vasconcelos V."/>
            <person name="Leao P.N."/>
        </authorList>
    </citation>
    <scope>NUCLEOTIDE SEQUENCE [LARGE SCALE GENOMIC DNA]</scope>
    <source>
        <strain evidence="4 5">LEGE 06123</strain>
    </source>
</reference>
<evidence type="ECO:0000313" key="4">
    <source>
        <dbReference type="EMBL" id="MBE9190809.1"/>
    </source>
</evidence>
<sequence length="572" mass="61345">MPVTKVNGDNQSGTVGTTLSTRLVVRVNNNNGSLARNVLVQFSVTSGSGSVNPASVRTNSNGQASTSLTLGTTPGTVTVRARTQRHGSVTFTATANATAATDSWQLLPYSCPINPIHGILLRTGKVFFVAGSGNDPTKMGETKGSAVWDVSAGTFFQPLTPVDDSGLPLDLFCGGHSFFSDGRLMFAGGTLQYDPFYGSPLALAFDPISEQWIELTSMNSGRWYPTVVTLGDGRIFALSGTDDNGLLDVYPEIYSSATNSWTSFTQPTSPLDLYAHLFLMANGKVFYSGGHFVYNNGVYPRILTLPTDFTQPITEQAVNGLQNADYGGQAASVMLPPAQDQKVMIIGGGNDFFGQATNRVSIVDLKAANPTYTSAAPLNYARMHHNAVILPDRTIFVCNGSAMGESETLATRTPEIYNPATNTWKLGTPSNINRLYHAIALLLPDGRVVAAGGNRDRAIEERRLEIYSPAYMQMSRPVIQSASQTVAYGGTITINTPQAANIKWVNLIKPMATTHGLETDQRLVDAPIASRTSTSLNATVTTNRNIATPGWYMLSITDNNNVPSVATWIQLT</sequence>
<dbReference type="InterPro" id="IPR015202">
    <property type="entry name" value="GO-like_E_set"/>
</dbReference>
<dbReference type="Gene3D" id="2.60.40.10">
    <property type="entry name" value="Immunoglobulins"/>
    <property type="match status" value="1"/>
</dbReference>